<accession>A0ABQ1VX61</accession>
<keyword evidence="2" id="KW-1185">Reference proteome</keyword>
<proteinExistence type="predicted"/>
<evidence type="ECO:0000313" key="1">
    <source>
        <dbReference type="EMBL" id="GGG02507.1"/>
    </source>
</evidence>
<evidence type="ECO:0000313" key="2">
    <source>
        <dbReference type="Proteomes" id="UP000608420"/>
    </source>
</evidence>
<dbReference type="EMBL" id="BMIW01000017">
    <property type="protein sequence ID" value="GGG02507.1"/>
    <property type="molecule type" value="Genomic_DNA"/>
</dbReference>
<reference evidence="2" key="1">
    <citation type="journal article" date="2019" name="Int. J. Syst. Evol. Microbiol.">
        <title>The Global Catalogue of Microorganisms (GCM) 10K type strain sequencing project: providing services to taxonomists for standard genome sequencing and annotation.</title>
        <authorList>
            <consortium name="The Broad Institute Genomics Platform"/>
            <consortium name="The Broad Institute Genome Sequencing Center for Infectious Disease"/>
            <person name="Wu L."/>
            <person name="Ma J."/>
        </authorList>
    </citation>
    <scope>NUCLEOTIDE SEQUENCE [LARGE SCALE GENOMIC DNA]</scope>
    <source>
        <strain evidence="2">CGMCC 1.15420</strain>
    </source>
</reference>
<comment type="caution">
    <text evidence="1">The sequence shown here is derived from an EMBL/GenBank/DDBJ whole genome shotgun (WGS) entry which is preliminary data.</text>
</comment>
<protein>
    <submittedName>
        <fullName evidence="1">Uncharacterized protein</fullName>
    </submittedName>
</protein>
<dbReference type="Proteomes" id="UP000608420">
    <property type="component" value="Unassembled WGS sequence"/>
</dbReference>
<name>A0ABQ1VX61_9BACL</name>
<organism evidence="1 2">
    <name type="scientific">Paenibacillus aceti</name>
    <dbReference type="NCBI Taxonomy" id="1820010"/>
    <lineage>
        <taxon>Bacteria</taxon>
        <taxon>Bacillati</taxon>
        <taxon>Bacillota</taxon>
        <taxon>Bacilli</taxon>
        <taxon>Bacillales</taxon>
        <taxon>Paenibacillaceae</taxon>
        <taxon>Paenibacillus</taxon>
    </lineage>
</organism>
<sequence>MIAASCGESIARIWLTSQRIDYKKTSNLKGVTLNEALSLIKAQRPDWFKAYSDLYQSKLKVQC</sequence>
<gene>
    <name evidence="1" type="ORF">GCM10010913_25310</name>
</gene>